<dbReference type="InterPro" id="IPR042635">
    <property type="entry name" value="MEGF10/SREC1/2-like"/>
</dbReference>
<accession>A0ABY7F558</accession>
<sequence>MADMYLLSSHAHMRRNCETYASMYYCQSPCASDTVMTIAQCDQVCDYCQKAICNQKRECTACYNGNYGPLVGPTRRYTSCETGQLAPKICTLIGTYCVTCNNNTHCSECRPGYWDIRCGTICSIGCNTTTCSLLDGSCTCEQGFHGSTCQVPCSENCLTDTCGPNGECGCKEGFYGSTCYGTCYDSCEECFDATTCSVCPPGMYGTLCGVSCQCNSRCDIVTGACKEETCPHTCILCVDSDTCRECVHGWFGPKCNYLCSNKCNEGCDQYSGNCNACYQGFFGPQCVNQCINCYDSNCNQAGECLSCYDGKYGSFCNTTCPEDCVGNICNQMDGSCQHQVQSPTNCVTCTDSVTCTECKNSYYGILCTFKCSSTCKGGNCELESGRCENCESTYYGNFCENICSKSCAHSQTESLCDSSGKCNNGCIDGFIGETCTTEAGKQSPVGPEEETGSGSMIVGAVVGALAVFVVVALVVVKTQKKTYEDISPEQNQDKPYTTLDETNTTSYEILDSEPRSSTRNNGTDDGVYYNDETAYYKNVGGHVQRT</sequence>
<feature type="domain" description="EGF-like" evidence="4">
    <location>
        <begin position="182"/>
        <end position="213"/>
    </location>
</feature>
<organism evidence="5 6">
    <name type="scientific">Mya arenaria</name>
    <name type="common">Soft-shell clam</name>
    <dbReference type="NCBI Taxonomy" id="6604"/>
    <lineage>
        <taxon>Eukaryota</taxon>
        <taxon>Metazoa</taxon>
        <taxon>Spiralia</taxon>
        <taxon>Lophotrochozoa</taxon>
        <taxon>Mollusca</taxon>
        <taxon>Bivalvia</taxon>
        <taxon>Autobranchia</taxon>
        <taxon>Heteroconchia</taxon>
        <taxon>Euheterodonta</taxon>
        <taxon>Imparidentia</taxon>
        <taxon>Neoheterodontei</taxon>
        <taxon>Myida</taxon>
        <taxon>Myoidea</taxon>
        <taxon>Myidae</taxon>
        <taxon>Mya</taxon>
    </lineage>
</organism>
<feature type="transmembrane region" description="Helical" evidence="3">
    <location>
        <begin position="456"/>
        <end position="476"/>
    </location>
</feature>
<evidence type="ECO:0000313" key="6">
    <source>
        <dbReference type="Proteomes" id="UP001164746"/>
    </source>
</evidence>
<evidence type="ECO:0000256" key="2">
    <source>
        <dbReference type="SAM" id="MobiDB-lite"/>
    </source>
</evidence>
<feature type="compositionally biased region" description="Polar residues" evidence="2">
    <location>
        <begin position="488"/>
        <end position="505"/>
    </location>
</feature>
<feature type="domain" description="EGF-like" evidence="4">
    <location>
        <begin position="402"/>
        <end position="436"/>
    </location>
</feature>
<feature type="domain" description="EGF-like" evidence="4">
    <location>
        <begin position="258"/>
        <end position="287"/>
    </location>
</feature>
<name>A0ABY7F558_MYAAR</name>
<dbReference type="Gene3D" id="2.170.300.10">
    <property type="entry name" value="Tie2 ligand-binding domain superfamily"/>
    <property type="match status" value="1"/>
</dbReference>
<feature type="domain" description="EGF-like" evidence="4">
    <location>
        <begin position="370"/>
        <end position="400"/>
    </location>
</feature>
<keyword evidence="6" id="KW-1185">Reference proteome</keyword>
<gene>
    <name evidence="5" type="ORF">MAR_030530</name>
</gene>
<dbReference type="SMART" id="SM00181">
    <property type="entry name" value="EGF"/>
    <property type="match status" value="9"/>
</dbReference>
<evidence type="ECO:0000256" key="3">
    <source>
        <dbReference type="SAM" id="Phobius"/>
    </source>
</evidence>
<feature type="domain" description="EGF-like" evidence="4">
    <location>
        <begin position="89"/>
        <end position="119"/>
    </location>
</feature>
<reference evidence="5" key="1">
    <citation type="submission" date="2022-11" db="EMBL/GenBank/DDBJ databases">
        <title>Centuries of genome instability and evolution in soft-shell clam transmissible cancer (bioRxiv).</title>
        <authorList>
            <person name="Hart S.F.M."/>
            <person name="Yonemitsu M.A."/>
            <person name="Giersch R.M."/>
            <person name="Beal B.F."/>
            <person name="Arriagada G."/>
            <person name="Davis B.W."/>
            <person name="Ostrander E.A."/>
            <person name="Goff S.P."/>
            <person name="Metzger M.J."/>
        </authorList>
    </citation>
    <scope>NUCLEOTIDE SEQUENCE</scope>
    <source>
        <strain evidence="5">MELC-2E11</strain>
        <tissue evidence="5">Siphon/mantle</tissue>
    </source>
</reference>
<keyword evidence="3" id="KW-0812">Transmembrane</keyword>
<dbReference type="Proteomes" id="UP001164746">
    <property type="component" value="Chromosome 10"/>
</dbReference>
<feature type="domain" description="EGF-like" evidence="4">
    <location>
        <begin position="335"/>
        <end position="368"/>
    </location>
</feature>
<evidence type="ECO:0000313" key="5">
    <source>
        <dbReference type="EMBL" id="WAR15936.1"/>
    </source>
</evidence>
<keyword evidence="3" id="KW-0472">Membrane</keyword>
<keyword evidence="3" id="KW-1133">Transmembrane helix</keyword>
<dbReference type="PANTHER" id="PTHR24043:SF8">
    <property type="entry name" value="EGF-LIKE DOMAIN-CONTAINING PROTEIN"/>
    <property type="match status" value="1"/>
</dbReference>
<dbReference type="PANTHER" id="PTHR24043">
    <property type="entry name" value="SCAVENGER RECEPTOR CLASS F"/>
    <property type="match status" value="1"/>
</dbReference>
<feature type="domain" description="EGF-like" evidence="4">
    <location>
        <begin position="152"/>
        <end position="180"/>
    </location>
</feature>
<feature type="region of interest" description="Disordered" evidence="2">
    <location>
        <begin position="485"/>
        <end position="505"/>
    </location>
</feature>
<protein>
    <submittedName>
        <fullName evidence="5">SREC-like protein</fullName>
    </submittedName>
</protein>
<evidence type="ECO:0000259" key="4">
    <source>
        <dbReference type="SMART" id="SM00181"/>
    </source>
</evidence>
<dbReference type="EMBL" id="CP111021">
    <property type="protein sequence ID" value="WAR15936.1"/>
    <property type="molecule type" value="Genomic_DNA"/>
</dbReference>
<proteinExistence type="predicted"/>
<keyword evidence="1" id="KW-0245">EGF-like domain</keyword>
<evidence type="ECO:0000256" key="1">
    <source>
        <dbReference type="ARBA" id="ARBA00022536"/>
    </source>
</evidence>
<feature type="domain" description="EGF-like" evidence="4">
    <location>
        <begin position="121"/>
        <end position="150"/>
    </location>
</feature>
<dbReference type="InterPro" id="IPR000742">
    <property type="entry name" value="EGF"/>
</dbReference>
<feature type="domain" description="EGF-like" evidence="4">
    <location>
        <begin position="224"/>
        <end position="256"/>
    </location>
</feature>